<dbReference type="PANTHER" id="PTHR43867">
    <property type="entry name" value="CELLULOSE SYNTHASE CATALYTIC SUBUNIT A [UDP-FORMING]"/>
    <property type="match status" value="1"/>
</dbReference>
<gene>
    <name evidence="9" type="ORF">GGR44_001159</name>
</gene>
<protein>
    <submittedName>
        <fullName evidence="9">Adsorption protein B</fullName>
    </submittedName>
</protein>
<feature type="transmembrane region" description="Helical" evidence="7">
    <location>
        <begin position="344"/>
        <end position="364"/>
    </location>
</feature>
<dbReference type="Proteomes" id="UP000552757">
    <property type="component" value="Unassembled WGS sequence"/>
</dbReference>
<evidence type="ECO:0000256" key="7">
    <source>
        <dbReference type="SAM" id="Phobius"/>
    </source>
</evidence>
<dbReference type="PANTHER" id="PTHR43867:SF2">
    <property type="entry name" value="CELLULOSE SYNTHASE CATALYTIC SUBUNIT A [UDP-FORMING]"/>
    <property type="match status" value="1"/>
</dbReference>
<dbReference type="Pfam" id="PF13632">
    <property type="entry name" value="Glyco_trans_2_3"/>
    <property type="match status" value="1"/>
</dbReference>
<feature type="domain" description="Glycosyltransferase 2-like" evidence="8">
    <location>
        <begin position="164"/>
        <end position="396"/>
    </location>
</feature>
<keyword evidence="10" id="KW-1185">Reference proteome</keyword>
<organism evidence="9 10">
    <name type="scientific">Sphingobium fontiphilum</name>
    <dbReference type="NCBI Taxonomy" id="944425"/>
    <lineage>
        <taxon>Bacteria</taxon>
        <taxon>Pseudomonadati</taxon>
        <taxon>Pseudomonadota</taxon>
        <taxon>Alphaproteobacteria</taxon>
        <taxon>Sphingomonadales</taxon>
        <taxon>Sphingomonadaceae</taxon>
        <taxon>Sphingobium</taxon>
    </lineage>
</organism>
<proteinExistence type="predicted"/>
<dbReference type="RefSeq" id="WP_246344325.1">
    <property type="nucleotide sequence ID" value="NZ_JACIEB010000002.1"/>
</dbReference>
<dbReference type="GO" id="GO:0016020">
    <property type="term" value="C:membrane"/>
    <property type="evidence" value="ECO:0007669"/>
    <property type="project" value="UniProtKB-SubCell"/>
</dbReference>
<evidence type="ECO:0000256" key="1">
    <source>
        <dbReference type="ARBA" id="ARBA00004141"/>
    </source>
</evidence>
<keyword evidence="4 7" id="KW-0812">Transmembrane</keyword>
<keyword evidence="2" id="KW-0328">Glycosyltransferase</keyword>
<feature type="transmembrane region" description="Helical" evidence="7">
    <location>
        <begin position="384"/>
        <end position="403"/>
    </location>
</feature>
<feature type="transmembrane region" description="Helical" evidence="7">
    <location>
        <begin position="18"/>
        <end position="40"/>
    </location>
</feature>
<evidence type="ECO:0000256" key="3">
    <source>
        <dbReference type="ARBA" id="ARBA00022679"/>
    </source>
</evidence>
<dbReference type="Gene3D" id="3.90.550.10">
    <property type="entry name" value="Spore Coat Polysaccharide Biosynthesis Protein SpsA, Chain A"/>
    <property type="match status" value="1"/>
</dbReference>
<keyword evidence="6 7" id="KW-0472">Membrane</keyword>
<dbReference type="NCBIfam" id="NF011307">
    <property type="entry name" value="PRK14716.1-5"/>
    <property type="match status" value="1"/>
</dbReference>
<comment type="subcellular location">
    <subcellularLocation>
        <location evidence="1">Membrane</location>
        <topology evidence="1">Multi-pass membrane protein</topology>
    </subcellularLocation>
</comment>
<keyword evidence="3" id="KW-0808">Transferase</keyword>
<evidence type="ECO:0000256" key="4">
    <source>
        <dbReference type="ARBA" id="ARBA00022692"/>
    </source>
</evidence>
<evidence type="ECO:0000313" key="9">
    <source>
        <dbReference type="EMBL" id="MBB3981512.1"/>
    </source>
</evidence>
<dbReference type="InterPro" id="IPR029044">
    <property type="entry name" value="Nucleotide-diphossugar_trans"/>
</dbReference>
<dbReference type="SUPFAM" id="SSF53448">
    <property type="entry name" value="Nucleotide-diphospho-sugar transferases"/>
    <property type="match status" value="1"/>
</dbReference>
<keyword evidence="5 7" id="KW-1133">Transmembrane helix</keyword>
<sequence>MIDGAINLLVVVRHELTLFAAAGLAIGGIDDLVIDLVFLFRRGWRRIAVYSRHARMTMATLPRSDHPGCIAIFVPAWQEAEVIGPMVRHALRQWKGADFRLFVGAYPNDPATSLAAIAAAGEQEQAIIRIHDRPGPTTKADCLNGLWRTMLAEEQRTGRRFKAVVLHDAEDVVHVDEIALFDKMIDRFDLVQLPVLPLPGEGSRWRRAIADHYCDEFAEEHGKYLTVREALGASIPSAGVGCAFSRDALAALDGDDGPFDAASLTEDYETGLRITAHGGRGIFLRIRDARGELVCIREHFPDSLSAAVRQKARWMVGIALSGWDRMGWRGGPGEWWMRFRDRRAALAALILFAAYLAVALWGLIGTIALFRPVPPMPLGPVLETLLLITFALMLWRFAVRLLFVGRSYGWRQGLAAIPRTFIANLVAMLAARRAITLYCRSLLGEPLRWDKTQHRFPDMEQRP</sequence>
<dbReference type="EMBL" id="JACIEB010000002">
    <property type="protein sequence ID" value="MBB3981512.1"/>
    <property type="molecule type" value="Genomic_DNA"/>
</dbReference>
<evidence type="ECO:0000256" key="5">
    <source>
        <dbReference type="ARBA" id="ARBA00022989"/>
    </source>
</evidence>
<comment type="caution">
    <text evidence="9">The sequence shown here is derived from an EMBL/GenBank/DDBJ whole genome shotgun (WGS) entry which is preliminary data.</text>
</comment>
<evidence type="ECO:0000259" key="8">
    <source>
        <dbReference type="Pfam" id="PF13632"/>
    </source>
</evidence>
<dbReference type="InterPro" id="IPR050321">
    <property type="entry name" value="Glycosyltr_2/OpgH_subfam"/>
</dbReference>
<evidence type="ECO:0000256" key="2">
    <source>
        <dbReference type="ARBA" id="ARBA00022676"/>
    </source>
</evidence>
<reference evidence="9 10" key="1">
    <citation type="submission" date="2020-08" db="EMBL/GenBank/DDBJ databases">
        <title>Genomic Encyclopedia of Type Strains, Phase IV (KMG-IV): sequencing the most valuable type-strain genomes for metagenomic binning, comparative biology and taxonomic classification.</title>
        <authorList>
            <person name="Goeker M."/>
        </authorList>
    </citation>
    <scope>NUCLEOTIDE SEQUENCE [LARGE SCALE GENOMIC DNA]</scope>
    <source>
        <strain evidence="9 10">DSM 29348</strain>
    </source>
</reference>
<evidence type="ECO:0000313" key="10">
    <source>
        <dbReference type="Proteomes" id="UP000552757"/>
    </source>
</evidence>
<dbReference type="AlphaFoldDB" id="A0A7W6GNH6"/>
<dbReference type="GO" id="GO:0016757">
    <property type="term" value="F:glycosyltransferase activity"/>
    <property type="evidence" value="ECO:0007669"/>
    <property type="project" value="UniProtKB-KW"/>
</dbReference>
<dbReference type="InterPro" id="IPR001173">
    <property type="entry name" value="Glyco_trans_2-like"/>
</dbReference>
<name>A0A7W6GNH6_9SPHN</name>
<accession>A0A7W6GNH6</accession>
<evidence type="ECO:0000256" key="6">
    <source>
        <dbReference type="ARBA" id="ARBA00023136"/>
    </source>
</evidence>